<dbReference type="Gene3D" id="3.40.190.10">
    <property type="entry name" value="Periplasmic binding protein-like II"/>
    <property type="match status" value="2"/>
</dbReference>
<evidence type="ECO:0000256" key="3">
    <source>
        <dbReference type="SAM" id="Coils"/>
    </source>
</evidence>
<dbReference type="GO" id="GO:0006355">
    <property type="term" value="P:regulation of DNA-templated transcription"/>
    <property type="evidence" value="ECO:0007669"/>
    <property type="project" value="InterPro"/>
</dbReference>
<dbReference type="CDD" id="cd00130">
    <property type="entry name" value="PAS"/>
    <property type="match status" value="1"/>
</dbReference>
<dbReference type="AlphaFoldDB" id="A0A809RWM5"/>
<dbReference type="InterPro" id="IPR000014">
    <property type="entry name" value="PAS"/>
</dbReference>
<dbReference type="NCBIfam" id="TIGR00229">
    <property type="entry name" value="sensory_box"/>
    <property type="match status" value="1"/>
</dbReference>
<dbReference type="InterPro" id="IPR015168">
    <property type="entry name" value="SsuA/THI5"/>
</dbReference>
<dbReference type="GO" id="GO:0043709">
    <property type="term" value="P:cell adhesion involved in single-species biofilm formation"/>
    <property type="evidence" value="ECO:0007669"/>
    <property type="project" value="TreeGrafter"/>
</dbReference>
<dbReference type="InterPro" id="IPR000160">
    <property type="entry name" value="GGDEF_dom"/>
</dbReference>
<reference evidence="8" key="1">
    <citation type="journal article" name="DNA Res.">
        <title>The physiological potential of anammox bacteria as revealed by their core genome structure.</title>
        <authorList>
            <person name="Okubo T."/>
            <person name="Toyoda A."/>
            <person name="Fukuhara K."/>
            <person name="Uchiyama I."/>
            <person name="Harigaya Y."/>
            <person name="Kuroiwa M."/>
            <person name="Suzuki T."/>
            <person name="Murakami Y."/>
            <person name="Suwa Y."/>
            <person name="Takami H."/>
        </authorList>
    </citation>
    <scope>NUCLEOTIDE SEQUENCE</scope>
    <source>
        <strain evidence="8">317325-3</strain>
    </source>
</reference>
<evidence type="ECO:0000313" key="9">
    <source>
        <dbReference type="Proteomes" id="UP000662914"/>
    </source>
</evidence>
<dbReference type="InterPro" id="IPR043128">
    <property type="entry name" value="Rev_trsase/Diguanyl_cyclase"/>
</dbReference>
<dbReference type="InterPro" id="IPR035965">
    <property type="entry name" value="PAS-like_dom_sf"/>
</dbReference>
<evidence type="ECO:0000256" key="1">
    <source>
        <dbReference type="ARBA" id="ARBA00012528"/>
    </source>
</evidence>
<dbReference type="SMART" id="SM00267">
    <property type="entry name" value="GGDEF"/>
    <property type="match status" value="1"/>
</dbReference>
<dbReference type="InterPro" id="IPR050469">
    <property type="entry name" value="Diguanylate_Cyclase"/>
</dbReference>
<dbReference type="SMART" id="SM00091">
    <property type="entry name" value="PAS"/>
    <property type="match status" value="1"/>
</dbReference>
<dbReference type="GO" id="GO:1902201">
    <property type="term" value="P:negative regulation of bacterial-type flagellum-dependent cell motility"/>
    <property type="evidence" value="ECO:0007669"/>
    <property type="project" value="TreeGrafter"/>
</dbReference>
<feature type="transmembrane region" description="Helical" evidence="4">
    <location>
        <begin position="316"/>
        <end position="339"/>
    </location>
</feature>
<dbReference type="NCBIfam" id="TIGR00254">
    <property type="entry name" value="GGDEF"/>
    <property type="match status" value="1"/>
</dbReference>
<evidence type="ECO:0000256" key="2">
    <source>
        <dbReference type="ARBA" id="ARBA00034247"/>
    </source>
</evidence>
<feature type="domain" description="PAS" evidence="6">
    <location>
        <begin position="359"/>
        <end position="425"/>
    </location>
</feature>
<gene>
    <name evidence="8" type="ORF">DSYM_13050</name>
</gene>
<dbReference type="GO" id="GO:0005886">
    <property type="term" value="C:plasma membrane"/>
    <property type="evidence" value="ECO:0007669"/>
    <property type="project" value="TreeGrafter"/>
</dbReference>
<keyword evidence="5" id="KW-0732">Signal</keyword>
<accession>A0A809RWM5</accession>
<keyword evidence="4" id="KW-0472">Membrane</keyword>
<comment type="catalytic activity">
    <reaction evidence="2">
        <text>2 GTP = 3',3'-c-di-GMP + 2 diphosphate</text>
        <dbReference type="Rhea" id="RHEA:24898"/>
        <dbReference type="ChEBI" id="CHEBI:33019"/>
        <dbReference type="ChEBI" id="CHEBI:37565"/>
        <dbReference type="ChEBI" id="CHEBI:58805"/>
        <dbReference type="EC" id="2.7.7.65"/>
    </reaction>
</comment>
<dbReference type="SUPFAM" id="SSF55785">
    <property type="entry name" value="PYP-like sensor domain (PAS domain)"/>
    <property type="match status" value="1"/>
</dbReference>
<dbReference type="GO" id="GO:0052621">
    <property type="term" value="F:diguanylate cyclase activity"/>
    <property type="evidence" value="ECO:0007669"/>
    <property type="project" value="UniProtKB-EC"/>
</dbReference>
<keyword evidence="3" id="KW-0175">Coiled coil</keyword>
<protein>
    <recommendedName>
        <fullName evidence="1">diguanylate cyclase</fullName>
        <ecNumber evidence="1">2.7.7.65</ecNumber>
    </recommendedName>
</protein>
<keyword evidence="4" id="KW-1133">Transmembrane helix</keyword>
<feature type="chain" id="PRO_5035239938" description="diguanylate cyclase" evidence="5">
    <location>
        <begin position="18"/>
        <end position="673"/>
    </location>
</feature>
<dbReference type="Pfam" id="PF09084">
    <property type="entry name" value="NMT1"/>
    <property type="match status" value="1"/>
</dbReference>
<evidence type="ECO:0000259" key="6">
    <source>
        <dbReference type="PROSITE" id="PS50112"/>
    </source>
</evidence>
<feature type="domain" description="GGDEF" evidence="7">
    <location>
        <begin position="534"/>
        <end position="667"/>
    </location>
</feature>
<dbReference type="PANTHER" id="PTHR45138">
    <property type="entry name" value="REGULATORY COMPONENTS OF SENSORY TRANSDUCTION SYSTEM"/>
    <property type="match status" value="1"/>
</dbReference>
<keyword evidence="4" id="KW-0812">Transmembrane</keyword>
<dbReference type="PROSITE" id="PS50887">
    <property type="entry name" value="GGDEF"/>
    <property type="match status" value="1"/>
</dbReference>
<evidence type="ECO:0000313" key="8">
    <source>
        <dbReference type="EMBL" id="BBO20606.1"/>
    </source>
</evidence>
<dbReference type="Proteomes" id="UP000662914">
    <property type="component" value="Chromosome"/>
</dbReference>
<organism evidence="8 9">
    <name type="scientific">Candidatus Desulfobacillus denitrificans</name>
    <dbReference type="NCBI Taxonomy" id="2608985"/>
    <lineage>
        <taxon>Bacteria</taxon>
        <taxon>Pseudomonadati</taxon>
        <taxon>Pseudomonadota</taxon>
        <taxon>Betaproteobacteria</taxon>
        <taxon>Candidatus Desulfobacillus</taxon>
    </lineage>
</organism>
<dbReference type="Gene3D" id="3.30.450.20">
    <property type="entry name" value="PAS domain"/>
    <property type="match status" value="1"/>
</dbReference>
<feature type="coiled-coil region" evidence="3">
    <location>
        <begin position="472"/>
        <end position="506"/>
    </location>
</feature>
<sequence length="673" mass="76420">MRLLLCLVALLPLPATALEQVALQLKWKHQFQFAGYYAAQEKGYYRDAGLEVELREAGPETDPVGEVLGGRAQFGVSNSALILERARDKPVVAIAVIFQHSPFILAARRQSGIRSVHDLAGKRLMFEPHAEEVFAYLRREGISEKQLTLLPHSLDHQDLIDGRTDVVTAYSTDEPYFFEQKKFAYLEFLPRAAGIDFYGDNLFASADEIARHPDRVKAFRDASLKGWAYAMQHPEEIADLIVARYGQRKSREHLLYEAREMVSLLRPDLVEIGHMNPGRWRHIADTYADLGMMARDFPLEGFLYDPEPQTDRRMTAAATASTLVAMLLAAALIGFIILTHRLRREIAVRRQIEDELRESDRKFRTIAETTPVALLITRPGDGRILYANQTAADLGGLPIEELIDSDVTRFYPDPAERQRFLEELRTTGSVRNQIVEFVREDGTSLMTQRSATLGSLDDQPALFVAIADLRERKRLETDLKESNAMLQAQLDEIHRLQADLREQAVRDGLTNLFNRRYLDETLERELARAKREGYPLSLVMIDIDHFKKLNDTYGHQAGDKVLRELAALLWGDVRAEDVPCRYGGEEFVVLLPRMPLDIALERAEEWRRTLQATRVPFGDFQLETTISCGVAAYPDHARTADDLLRCCDEALYDAKHGGRNRSAIHHPDHADHG</sequence>
<dbReference type="Pfam" id="PF00990">
    <property type="entry name" value="GGDEF"/>
    <property type="match status" value="1"/>
</dbReference>
<dbReference type="KEGG" id="ddz:DSYM_13050"/>
<dbReference type="Gene3D" id="3.30.70.270">
    <property type="match status" value="1"/>
</dbReference>
<dbReference type="InterPro" id="IPR013767">
    <property type="entry name" value="PAS_fold"/>
</dbReference>
<name>A0A809RWM5_9PROT</name>
<dbReference type="PROSITE" id="PS50112">
    <property type="entry name" value="PAS"/>
    <property type="match status" value="1"/>
</dbReference>
<dbReference type="Pfam" id="PF00989">
    <property type="entry name" value="PAS"/>
    <property type="match status" value="1"/>
</dbReference>
<proteinExistence type="predicted"/>
<dbReference type="EC" id="2.7.7.65" evidence="1"/>
<feature type="signal peptide" evidence="5">
    <location>
        <begin position="1"/>
        <end position="17"/>
    </location>
</feature>
<dbReference type="CDD" id="cd01949">
    <property type="entry name" value="GGDEF"/>
    <property type="match status" value="1"/>
</dbReference>
<dbReference type="FunFam" id="3.30.70.270:FF:000001">
    <property type="entry name" value="Diguanylate cyclase domain protein"/>
    <property type="match status" value="1"/>
</dbReference>
<evidence type="ECO:0000256" key="4">
    <source>
        <dbReference type="SAM" id="Phobius"/>
    </source>
</evidence>
<dbReference type="PANTHER" id="PTHR45138:SF9">
    <property type="entry name" value="DIGUANYLATE CYCLASE DGCM-RELATED"/>
    <property type="match status" value="1"/>
</dbReference>
<dbReference type="EMBL" id="AP021857">
    <property type="protein sequence ID" value="BBO20606.1"/>
    <property type="molecule type" value="Genomic_DNA"/>
</dbReference>
<evidence type="ECO:0000259" key="7">
    <source>
        <dbReference type="PROSITE" id="PS50887"/>
    </source>
</evidence>
<evidence type="ECO:0000256" key="5">
    <source>
        <dbReference type="SAM" id="SignalP"/>
    </source>
</evidence>
<dbReference type="SUPFAM" id="SSF53850">
    <property type="entry name" value="Periplasmic binding protein-like II"/>
    <property type="match status" value="1"/>
</dbReference>
<dbReference type="InterPro" id="IPR029787">
    <property type="entry name" value="Nucleotide_cyclase"/>
</dbReference>
<dbReference type="SUPFAM" id="SSF55073">
    <property type="entry name" value="Nucleotide cyclase"/>
    <property type="match status" value="1"/>
</dbReference>